<dbReference type="GO" id="GO:0005524">
    <property type="term" value="F:ATP binding"/>
    <property type="evidence" value="ECO:0007669"/>
    <property type="project" value="UniProtKB-KW"/>
</dbReference>
<comment type="caution">
    <text evidence="4">The sequence shown here is derived from an EMBL/GenBank/DDBJ whole genome shotgun (WGS) entry which is preliminary data.</text>
</comment>
<evidence type="ECO:0000256" key="1">
    <source>
        <dbReference type="ARBA" id="ARBA00022741"/>
    </source>
</evidence>
<dbReference type="Proteomes" id="UP000615446">
    <property type="component" value="Unassembled WGS sequence"/>
</dbReference>
<evidence type="ECO:0000256" key="2">
    <source>
        <dbReference type="ARBA" id="ARBA00022840"/>
    </source>
</evidence>
<dbReference type="PROSITE" id="PS50011">
    <property type="entry name" value="PROTEIN_KINASE_DOM"/>
    <property type="match status" value="1"/>
</dbReference>
<evidence type="ECO:0000259" key="3">
    <source>
        <dbReference type="PROSITE" id="PS50011"/>
    </source>
</evidence>
<dbReference type="PANTHER" id="PTHR44329:SF298">
    <property type="entry name" value="MIXED LINEAGE KINASE DOMAIN-LIKE PROTEIN"/>
    <property type="match status" value="1"/>
</dbReference>
<dbReference type="AlphaFoldDB" id="A0A8H3QTD8"/>
<evidence type="ECO:0000313" key="4">
    <source>
        <dbReference type="EMBL" id="GES90742.1"/>
    </source>
</evidence>
<keyword evidence="4" id="KW-0418">Kinase</keyword>
<evidence type="ECO:0000313" key="5">
    <source>
        <dbReference type="Proteomes" id="UP000615446"/>
    </source>
</evidence>
<protein>
    <submittedName>
        <fullName evidence="4">Kinase-like domain-containing protein</fullName>
    </submittedName>
</protein>
<accession>A0A8H3QTD8</accession>
<gene>
    <name evidence="4" type="ORF">RCL2_001757300</name>
</gene>
<feature type="domain" description="Protein kinase" evidence="3">
    <location>
        <begin position="382"/>
        <end position="647"/>
    </location>
</feature>
<dbReference type="InterPro" id="IPR001245">
    <property type="entry name" value="Ser-Thr/Tyr_kinase_cat_dom"/>
</dbReference>
<keyword evidence="4" id="KW-0808">Transferase</keyword>
<proteinExistence type="predicted"/>
<dbReference type="InterPro" id="IPR000719">
    <property type="entry name" value="Prot_kinase_dom"/>
</dbReference>
<dbReference type="GO" id="GO:0004674">
    <property type="term" value="F:protein serine/threonine kinase activity"/>
    <property type="evidence" value="ECO:0007669"/>
    <property type="project" value="TreeGrafter"/>
</dbReference>
<reference evidence="4" key="1">
    <citation type="submission" date="2019-10" db="EMBL/GenBank/DDBJ databases">
        <title>Conservation and host-specific expression of non-tandemly repeated heterogenous ribosome RNA gene in arbuscular mycorrhizal fungi.</title>
        <authorList>
            <person name="Maeda T."/>
            <person name="Kobayashi Y."/>
            <person name="Nakagawa T."/>
            <person name="Ezawa T."/>
            <person name="Yamaguchi K."/>
            <person name="Bino T."/>
            <person name="Nishimoto Y."/>
            <person name="Shigenobu S."/>
            <person name="Kawaguchi M."/>
        </authorList>
    </citation>
    <scope>NUCLEOTIDE SEQUENCE</scope>
    <source>
        <strain evidence="4">HR1</strain>
    </source>
</reference>
<dbReference type="PANTHER" id="PTHR44329">
    <property type="entry name" value="SERINE/THREONINE-PROTEIN KINASE TNNI3K-RELATED"/>
    <property type="match status" value="1"/>
</dbReference>
<dbReference type="PRINTS" id="PR00109">
    <property type="entry name" value="TYRKINASE"/>
</dbReference>
<name>A0A8H3QTD8_9GLOM</name>
<keyword evidence="2" id="KW-0067">ATP-binding</keyword>
<organism evidence="4 5">
    <name type="scientific">Rhizophagus clarus</name>
    <dbReference type="NCBI Taxonomy" id="94130"/>
    <lineage>
        <taxon>Eukaryota</taxon>
        <taxon>Fungi</taxon>
        <taxon>Fungi incertae sedis</taxon>
        <taxon>Mucoromycota</taxon>
        <taxon>Glomeromycotina</taxon>
        <taxon>Glomeromycetes</taxon>
        <taxon>Glomerales</taxon>
        <taxon>Glomeraceae</taxon>
        <taxon>Rhizophagus</taxon>
    </lineage>
</organism>
<dbReference type="InterPro" id="IPR051681">
    <property type="entry name" value="Ser/Thr_Kinases-Pseudokinases"/>
</dbReference>
<sequence>MKYGSKFEIFNTSDYNLDLKERKAKYKNFDGILCESCNKEIYCSNYYCAYCYNKVTSIIKKNHMKYGPNFGILNTTDYNLNLEKRKAKYKNFNDILCGSCNEEIYHFNYYCTYCYNKETSINKKRYMKYDVAIVAKINANKWISENNVIIDYLIKEQKGEISDYDLSEDDRKVKYKDCDYILCEKCCRKYHYNYCYDCYIKEINGLNELKTILQPKLQGYENFYSKVYNKETKELKELKELQSILKDYENVYFKLDGKLGIFEQIIDKFEYSKYQIENRKSHIDNIRHNGVNKCGRKLCSYCDCYDKETDINEKKRMEFGKCKECFKVYEDLDGCLSCNPRRFQRNFNKWTSGNGNIDNLIQNNQLLVRRYGLLEWIPYDKFTNINYIAEGGFAKVKKWSQSFNDWKRDGSTTVALKVLDNSKNISEDFLNEIKFLNEVSGYMCIIKCLGITQDPITYNYALVLQYMENGDLRKYLKRTANVITWDQKLNKIYDICLALNNIHVHGLIHKDLHPGNIFIDSTFAYIGDFGFCIPANENLSNSTKKNIYGVLRYMAPEILRGKPHTLASDIYSLGVIINEIITVIPPFNNQPHDHYLALDICRGLRPIIREETPNSLEKLIKQCWDVNPENRPTSGEMFHTLSFHLNTYKSMPLKKLFYNFNESNNINNSLLKIQSDEIHPQAIYTSRLLSFQNLPEPINCPNQQEFISSRYIKKIQAGQVNTLHSDECSDCLIMDID</sequence>
<keyword evidence="1" id="KW-0547">Nucleotide-binding</keyword>
<dbReference type="OrthoDB" id="2304877at2759"/>
<dbReference type="Gene3D" id="1.10.510.10">
    <property type="entry name" value="Transferase(Phosphotransferase) domain 1"/>
    <property type="match status" value="1"/>
</dbReference>
<dbReference type="InterPro" id="IPR011009">
    <property type="entry name" value="Kinase-like_dom_sf"/>
</dbReference>
<dbReference type="Pfam" id="PF00069">
    <property type="entry name" value="Pkinase"/>
    <property type="match status" value="1"/>
</dbReference>
<dbReference type="SUPFAM" id="SSF56112">
    <property type="entry name" value="Protein kinase-like (PK-like)"/>
    <property type="match status" value="1"/>
</dbReference>
<dbReference type="EMBL" id="BLAL01000196">
    <property type="protein sequence ID" value="GES90742.1"/>
    <property type="molecule type" value="Genomic_DNA"/>
</dbReference>